<comment type="caution">
    <text evidence="2">The sequence shown here is derived from an EMBL/GenBank/DDBJ whole genome shotgun (WGS) entry which is preliminary data.</text>
</comment>
<feature type="compositionally biased region" description="Low complexity" evidence="1">
    <location>
        <begin position="1"/>
        <end position="22"/>
    </location>
</feature>
<evidence type="ECO:0000313" key="3">
    <source>
        <dbReference type="Proteomes" id="UP001219518"/>
    </source>
</evidence>
<sequence length="91" mass="10021">MLTAARAAGASGPGQQQQQHQHAPLEHLDLDHLFLLPVRVLSMDSASLRKDLAGLDFNVHLLHNGPQGNVWLYKTDVAFSKNTRKIPCNAE</sequence>
<proteinExistence type="predicted"/>
<dbReference type="Proteomes" id="UP001219518">
    <property type="component" value="Unassembled WGS sequence"/>
</dbReference>
<keyword evidence="2" id="KW-0548">Nucleotidyltransferase</keyword>
<gene>
    <name evidence="2" type="ORF">KUF71_009082</name>
</gene>
<feature type="region of interest" description="Disordered" evidence="1">
    <location>
        <begin position="1"/>
        <end position="23"/>
    </location>
</feature>
<evidence type="ECO:0000313" key="2">
    <source>
        <dbReference type="EMBL" id="KAK3931863.1"/>
    </source>
</evidence>
<protein>
    <submittedName>
        <fullName evidence="2">Phosphopantetheine adenylyltransferase</fullName>
    </submittedName>
</protein>
<accession>A0AAE1LTU2</accession>
<reference evidence="2" key="1">
    <citation type="submission" date="2021-07" db="EMBL/GenBank/DDBJ databases">
        <authorList>
            <person name="Catto M.A."/>
            <person name="Jacobson A."/>
            <person name="Kennedy G."/>
            <person name="Labadie P."/>
            <person name="Hunt B.G."/>
            <person name="Srinivasan R."/>
        </authorList>
    </citation>
    <scope>NUCLEOTIDE SEQUENCE</scope>
    <source>
        <strain evidence="2">PL_HMW_Pooled</strain>
        <tissue evidence="2">Head</tissue>
    </source>
</reference>
<dbReference type="EMBL" id="JAHWGI010001430">
    <property type="protein sequence ID" value="KAK3931863.1"/>
    <property type="molecule type" value="Genomic_DNA"/>
</dbReference>
<keyword evidence="2" id="KW-0808">Transferase</keyword>
<dbReference type="GO" id="GO:0016779">
    <property type="term" value="F:nucleotidyltransferase activity"/>
    <property type="evidence" value="ECO:0007669"/>
    <property type="project" value="UniProtKB-KW"/>
</dbReference>
<dbReference type="AlphaFoldDB" id="A0AAE1LTU2"/>
<evidence type="ECO:0000256" key="1">
    <source>
        <dbReference type="SAM" id="MobiDB-lite"/>
    </source>
</evidence>
<reference evidence="2" key="2">
    <citation type="journal article" date="2023" name="BMC Genomics">
        <title>Pest status, molecular evolution, and epigenetic factors derived from the genome assembly of Frankliniella fusca, a thysanopteran phytovirus vector.</title>
        <authorList>
            <person name="Catto M.A."/>
            <person name="Labadie P.E."/>
            <person name="Jacobson A.L."/>
            <person name="Kennedy G.G."/>
            <person name="Srinivasan R."/>
            <person name="Hunt B.G."/>
        </authorList>
    </citation>
    <scope>NUCLEOTIDE SEQUENCE</scope>
    <source>
        <strain evidence="2">PL_HMW_Pooled</strain>
    </source>
</reference>
<name>A0AAE1LTU2_9NEOP</name>
<organism evidence="2 3">
    <name type="scientific">Frankliniella fusca</name>
    <dbReference type="NCBI Taxonomy" id="407009"/>
    <lineage>
        <taxon>Eukaryota</taxon>
        <taxon>Metazoa</taxon>
        <taxon>Ecdysozoa</taxon>
        <taxon>Arthropoda</taxon>
        <taxon>Hexapoda</taxon>
        <taxon>Insecta</taxon>
        <taxon>Pterygota</taxon>
        <taxon>Neoptera</taxon>
        <taxon>Paraneoptera</taxon>
        <taxon>Thysanoptera</taxon>
        <taxon>Terebrantia</taxon>
        <taxon>Thripoidea</taxon>
        <taxon>Thripidae</taxon>
        <taxon>Frankliniella</taxon>
    </lineage>
</organism>
<keyword evidence="3" id="KW-1185">Reference proteome</keyword>